<comment type="caution">
    <text evidence="1">The sequence shown here is derived from an EMBL/GenBank/DDBJ whole genome shotgun (WGS) entry which is preliminary data.</text>
</comment>
<sequence length="250" mass="28181">MVADQNKGRIVVLGTATLSAKASMTATLSTRTSLSLTHIRAAAMSARLVHRIETHPQVNELSHGSPEFQTRIAEQRAHTVVSVIEATAFLEATINQFLADVADGVKHYAGMNTDAHNQITSYWNNGDNRDDILEKFQNALNLLEKSRFDKGACPYQDTRGLVKLKNHLVHYKPIWVSGDELHNVEELLRSKRFPLNPLVPNNNCYPERLLHHACAKWAIETSIKFVDAFYAKIDVTPPYNNERDWLHAES</sequence>
<gene>
    <name evidence="1" type="ORF">NITHO_1590012</name>
</gene>
<proteinExistence type="predicted"/>
<evidence type="ECO:0000313" key="1">
    <source>
        <dbReference type="EMBL" id="CCF82821.1"/>
    </source>
</evidence>
<protein>
    <submittedName>
        <fullName evidence="1">Uncharacterized protein</fullName>
    </submittedName>
</protein>
<dbReference type="Proteomes" id="UP000004221">
    <property type="component" value="Unassembled WGS sequence"/>
</dbReference>
<accession>I4EDQ9</accession>
<dbReference type="AlphaFoldDB" id="I4EDQ9"/>
<dbReference type="OrthoDB" id="3696550at2"/>
<dbReference type="RefSeq" id="WP_008475270.1">
    <property type="nucleotide sequence ID" value="NZ_CAGS01000067.1"/>
</dbReference>
<name>I4EDQ9_9BACT</name>
<evidence type="ECO:0000313" key="2">
    <source>
        <dbReference type="Proteomes" id="UP000004221"/>
    </source>
</evidence>
<dbReference type="EMBL" id="CAGS01000067">
    <property type="protein sequence ID" value="CCF82821.1"/>
    <property type="molecule type" value="Genomic_DNA"/>
</dbReference>
<keyword evidence="2" id="KW-1185">Reference proteome</keyword>
<reference evidence="1 2" key="1">
    <citation type="journal article" date="2012" name="ISME J.">
        <title>Nitrification expanded: discovery, physiology and genomics of a nitrite-oxidizing bacterium from the phylum Chloroflexi.</title>
        <authorList>
            <person name="Sorokin D.Y."/>
            <person name="Lucker S."/>
            <person name="Vejmelkova D."/>
            <person name="Kostrikina N.A."/>
            <person name="Kleerebezem R."/>
            <person name="Rijpstra W.I."/>
            <person name="Damste J.S."/>
            <person name="Le Paslier D."/>
            <person name="Muyzer G."/>
            <person name="Wagner M."/>
            <person name="van Loosdrecht M.C."/>
            <person name="Daims H."/>
        </authorList>
    </citation>
    <scope>NUCLEOTIDE SEQUENCE [LARGE SCALE GENOMIC DNA]</scope>
    <source>
        <strain evidence="2">none</strain>
    </source>
</reference>
<organism evidence="1 2">
    <name type="scientific">Nitrolancea hollandica Lb</name>
    <dbReference type="NCBI Taxonomy" id="1129897"/>
    <lineage>
        <taxon>Bacteria</taxon>
        <taxon>Pseudomonadati</taxon>
        <taxon>Thermomicrobiota</taxon>
        <taxon>Thermomicrobia</taxon>
        <taxon>Sphaerobacterales</taxon>
        <taxon>Sphaerobacterineae</taxon>
        <taxon>Sphaerobacteraceae</taxon>
        <taxon>Nitrolancea</taxon>
    </lineage>
</organism>